<reference evidence="1" key="1">
    <citation type="submission" date="2018-02" db="EMBL/GenBank/DDBJ databases">
        <title>Rhizophora mucronata_Transcriptome.</title>
        <authorList>
            <person name="Meera S.P."/>
            <person name="Sreeshan A."/>
            <person name="Augustine A."/>
        </authorList>
    </citation>
    <scope>NUCLEOTIDE SEQUENCE</scope>
    <source>
        <tissue evidence="1">Leaf</tissue>
    </source>
</reference>
<name>A0A2P2LII8_RHIMU</name>
<organism evidence="1">
    <name type="scientific">Rhizophora mucronata</name>
    <name type="common">Asiatic mangrove</name>
    <dbReference type="NCBI Taxonomy" id="61149"/>
    <lineage>
        <taxon>Eukaryota</taxon>
        <taxon>Viridiplantae</taxon>
        <taxon>Streptophyta</taxon>
        <taxon>Embryophyta</taxon>
        <taxon>Tracheophyta</taxon>
        <taxon>Spermatophyta</taxon>
        <taxon>Magnoliopsida</taxon>
        <taxon>eudicotyledons</taxon>
        <taxon>Gunneridae</taxon>
        <taxon>Pentapetalae</taxon>
        <taxon>rosids</taxon>
        <taxon>fabids</taxon>
        <taxon>Malpighiales</taxon>
        <taxon>Rhizophoraceae</taxon>
        <taxon>Rhizophora</taxon>
    </lineage>
</organism>
<evidence type="ECO:0000313" key="1">
    <source>
        <dbReference type="EMBL" id="MBX17788.1"/>
    </source>
</evidence>
<accession>A0A2P2LII8</accession>
<dbReference type="AlphaFoldDB" id="A0A2P2LII8"/>
<dbReference type="EMBL" id="GGEC01037304">
    <property type="protein sequence ID" value="MBX17788.1"/>
    <property type="molecule type" value="Transcribed_RNA"/>
</dbReference>
<sequence length="69" mass="8137">MFDHDLGKMKTSNPKAHFRCLRHQHLLLCDHQVKYPSCLSNHFPLIPSSGIYLNQKKIHFCHHLLHPLL</sequence>
<proteinExistence type="predicted"/>
<protein>
    <submittedName>
        <fullName evidence="1">Uncharacterized protein MANES_11G120800</fullName>
    </submittedName>
</protein>